<dbReference type="EMBL" id="JBFCZG010000006">
    <property type="protein sequence ID" value="KAL3420533.1"/>
    <property type="molecule type" value="Genomic_DNA"/>
</dbReference>
<comment type="PTM">
    <text evidence="7">Topaquinone (TPQ) is generated by copper-dependent autoxidation of a specific tyrosyl residue.</text>
</comment>
<dbReference type="Pfam" id="PF02727">
    <property type="entry name" value="Cu_amine_oxidN2"/>
    <property type="match status" value="1"/>
</dbReference>
<comment type="cofactor">
    <cofactor evidence="7">
        <name>Cu cation</name>
        <dbReference type="ChEBI" id="CHEBI:23378"/>
    </cofactor>
    <text evidence="7">Contains 1 topaquinone per subunit.</text>
</comment>
<organism evidence="10 11">
    <name type="scientific">Phlyctema vagabunda</name>
    <dbReference type="NCBI Taxonomy" id="108571"/>
    <lineage>
        <taxon>Eukaryota</taxon>
        <taxon>Fungi</taxon>
        <taxon>Dikarya</taxon>
        <taxon>Ascomycota</taxon>
        <taxon>Pezizomycotina</taxon>
        <taxon>Leotiomycetes</taxon>
        <taxon>Helotiales</taxon>
        <taxon>Dermateaceae</taxon>
        <taxon>Phlyctema</taxon>
    </lineage>
</organism>
<evidence type="ECO:0000313" key="10">
    <source>
        <dbReference type="EMBL" id="KAL3420533.1"/>
    </source>
</evidence>
<dbReference type="Pfam" id="PF01179">
    <property type="entry name" value="Cu_amine_oxid"/>
    <property type="match status" value="1"/>
</dbReference>
<accession>A0ABR4PB73</accession>
<keyword evidence="5 7" id="KW-0560">Oxidoreductase</keyword>
<dbReference type="Gene3D" id="3.10.450.40">
    <property type="match status" value="2"/>
</dbReference>
<evidence type="ECO:0000256" key="7">
    <source>
        <dbReference type="RuleBase" id="RU000672"/>
    </source>
</evidence>
<evidence type="ECO:0000256" key="2">
    <source>
        <dbReference type="ARBA" id="ARBA00007983"/>
    </source>
</evidence>
<protein>
    <recommendedName>
        <fullName evidence="7">Amine oxidase</fullName>
        <ecNumber evidence="7">1.4.3.-</ecNumber>
    </recommendedName>
</protein>
<dbReference type="InterPro" id="IPR000269">
    <property type="entry name" value="Cu_amine_oxidase"/>
</dbReference>
<dbReference type="PANTHER" id="PTHR10638:SF33">
    <property type="entry name" value="AMINE OXIDASE"/>
    <property type="match status" value="1"/>
</dbReference>
<dbReference type="Gene3D" id="2.70.98.20">
    <property type="entry name" value="Copper amine oxidase, catalytic domain"/>
    <property type="match status" value="1"/>
</dbReference>
<dbReference type="InterPro" id="IPR015798">
    <property type="entry name" value="Cu_amine_oxidase_C"/>
</dbReference>
<dbReference type="InterPro" id="IPR049948">
    <property type="entry name" value="Cu_Am_ox_TPQ-bd"/>
</dbReference>
<comment type="cofactor">
    <cofactor evidence="1">
        <name>Cu cation</name>
        <dbReference type="ChEBI" id="CHEBI:23378"/>
    </cofactor>
</comment>
<comment type="caution">
    <text evidence="10">The sequence shown here is derived from an EMBL/GenBank/DDBJ whole genome shotgun (WGS) entry which is preliminary data.</text>
</comment>
<dbReference type="InterPro" id="IPR016182">
    <property type="entry name" value="Cu_amine_oxidase_N-reg"/>
</dbReference>
<evidence type="ECO:0000259" key="9">
    <source>
        <dbReference type="Pfam" id="PF02727"/>
    </source>
</evidence>
<dbReference type="Proteomes" id="UP001629113">
    <property type="component" value="Unassembled WGS sequence"/>
</dbReference>
<keyword evidence="3 7" id="KW-0479">Metal-binding</keyword>
<keyword evidence="11" id="KW-1185">Reference proteome</keyword>
<dbReference type="SUPFAM" id="SSF54416">
    <property type="entry name" value="Amine oxidase N-terminal region"/>
    <property type="match status" value="2"/>
</dbReference>
<keyword evidence="6 7" id="KW-0186">Copper</keyword>
<evidence type="ECO:0000313" key="11">
    <source>
        <dbReference type="Proteomes" id="UP001629113"/>
    </source>
</evidence>
<gene>
    <name evidence="10" type="ORF">PVAG01_06978</name>
</gene>
<evidence type="ECO:0000256" key="5">
    <source>
        <dbReference type="ARBA" id="ARBA00023002"/>
    </source>
</evidence>
<sequence>MASLSNLTNLTTELSPHPLDPLLPTEISLASKLLKDEFPTKNVIFRVITLAEPPKALLLPYIQAERISQPRLAPSRVAFVQYYLDHASEFHQAEVNLKTHQIFGKKELLGKHSYTDAVEMQKSEKACLADLRVQAEIKNLDLPDDAVVCVESWTYATDGIEDMTTRYIMCYLYMRLGKHLDANHFAYPLDICAELNGDFKVMKVLSLPSTESDRMTECNGNGKKFDRNKIHSTSEYHPEIQEDRRDTLKPYHVLQPDGPSFQIAGNLLQWEKWRFRVGFNYREGLTIHDVTYDGRDLFYRLSLSEMFVPYGDARSPYPRKAAFDLGNNGAGVNANNLQLGCDCLGSIKYFDAYHHTLAGDPVKMPNVVCCHEIDDGILWKHTNYRTNNPVVTRSRILVLQTIITVGNYEYIFAFQFTQAAEINYEVRATGILSTNPIDIGDSVPFGTVVAPGVMAPYHQHLFALRIDSAIDGPNNSLLVEESHPMPLDDPNVHNPTGVGYITTKSVVEKETPLDTDVTKARVFKIVNENILNPITKSPVGYKLVPHYSQMLLADPSSFHSKRSEFGAHAVWVTKYQDRELYSAGEHTMQSLGGDGIASAIKGRSEDVRDTDIVLWHTFGTTHNPRVEDWPVMPSEKMMVTLKPVNFFTRNPAMDVTISEQEVNMSVLVNDDCCSKSKL</sequence>
<dbReference type="PANTHER" id="PTHR10638">
    <property type="entry name" value="COPPER AMINE OXIDASE"/>
    <property type="match status" value="1"/>
</dbReference>
<dbReference type="InterPro" id="IPR036460">
    <property type="entry name" value="Cu_amine_oxidase_C_sf"/>
</dbReference>
<evidence type="ECO:0000256" key="1">
    <source>
        <dbReference type="ARBA" id="ARBA00001935"/>
    </source>
</evidence>
<proteinExistence type="inferred from homology"/>
<dbReference type="SUPFAM" id="SSF49998">
    <property type="entry name" value="Amine oxidase catalytic domain"/>
    <property type="match status" value="1"/>
</dbReference>
<evidence type="ECO:0000259" key="8">
    <source>
        <dbReference type="Pfam" id="PF01179"/>
    </source>
</evidence>
<dbReference type="InterPro" id="IPR015800">
    <property type="entry name" value="Cu_amine_oxidase_N2"/>
</dbReference>
<reference evidence="10 11" key="1">
    <citation type="submission" date="2024-06" db="EMBL/GenBank/DDBJ databases">
        <title>Complete genome of Phlyctema vagabunda strain 19-DSS-EL-015.</title>
        <authorList>
            <person name="Fiorenzani C."/>
        </authorList>
    </citation>
    <scope>NUCLEOTIDE SEQUENCE [LARGE SCALE GENOMIC DNA]</scope>
    <source>
        <strain evidence="10 11">19-DSS-EL-015</strain>
    </source>
</reference>
<keyword evidence="4 7" id="KW-0801">TPQ</keyword>
<comment type="similarity">
    <text evidence="2 7">Belongs to the copper/topaquinone oxidase family.</text>
</comment>
<name>A0ABR4PB73_9HELO</name>
<dbReference type="EC" id="1.4.3.-" evidence="7"/>
<evidence type="ECO:0000256" key="4">
    <source>
        <dbReference type="ARBA" id="ARBA00022772"/>
    </source>
</evidence>
<feature type="domain" description="Copper amine oxidase N2-terminal" evidence="9">
    <location>
        <begin position="17"/>
        <end position="73"/>
    </location>
</feature>
<evidence type="ECO:0000256" key="3">
    <source>
        <dbReference type="ARBA" id="ARBA00022723"/>
    </source>
</evidence>
<evidence type="ECO:0000256" key="6">
    <source>
        <dbReference type="ARBA" id="ARBA00023008"/>
    </source>
</evidence>
<feature type="domain" description="Copper amine oxidase catalytic" evidence="8">
    <location>
        <begin position="252"/>
        <end position="653"/>
    </location>
</feature>
<dbReference type="PROSITE" id="PS01164">
    <property type="entry name" value="COPPER_AMINE_OXID_1"/>
    <property type="match status" value="1"/>
</dbReference>